<gene>
    <name evidence="2" type="ORF">DFH94DRAFT_695113</name>
</gene>
<sequence>MVPPLLNVLPPSMHHPSTRSHSMHSLFPLDVLPLDSLSFNALPFNAPFNVFPFNAFSFDAFSFGTLLPQLRHIRTCRTPCAASTHAPYGGRSRRRAALMPAHMQDTPRCTRCTQDALVDACVHTGTPLTTRTCKPDTRDDTRTHAGRLVDAHAHTGTPETMRDARDGTRTHVGRLRRLVDACAHAHRDTLDDVRMQAGRHRRRTRARRTPETTRART</sequence>
<evidence type="ECO:0000313" key="2">
    <source>
        <dbReference type="EMBL" id="KAF8476419.1"/>
    </source>
</evidence>
<protein>
    <submittedName>
        <fullName evidence="2">Uncharacterized protein</fullName>
    </submittedName>
</protein>
<accession>A0A9P5MS16</accession>
<dbReference type="AlphaFoldDB" id="A0A9P5MS16"/>
<name>A0A9P5MS16_9AGAM</name>
<comment type="caution">
    <text evidence="2">The sequence shown here is derived from an EMBL/GenBank/DDBJ whole genome shotgun (WGS) entry which is preliminary data.</text>
</comment>
<dbReference type="EMBL" id="WHVB01000015">
    <property type="protein sequence ID" value="KAF8476419.1"/>
    <property type="molecule type" value="Genomic_DNA"/>
</dbReference>
<evidence type="ECO:0000256" key="1">
    <source>
        <dbReference type="SAM" id="MobiDB-lite"/>
    </source>
</evidence>
<reference evidence="2" key="1">
    <citation type="submission" date="2019-10" db="EMBL/GenBank/DDBJ databases">
        <authorList>
            <consortium name="DOE Joint Genome Institute"/>
            <person name="Kuo A."/>
            <person name="Miyauchi S."/>
            <person name="Kiss E."/>
            <person name="Drula E."/>
            <person name="Kohler A."/>
            <person name="Sanchez-Garcia M."/>
            <person name="Andreopoulos B."/>
            <person name="Barry K.W."/>
            <person name="Bonito G."/>
            <person name="Buee M."/>
            <person name="Carver A."/>
            <person name="Chen C."/>
            <person name="Cichocki N."/>
            <person name="Clum A."/>
            <person name="Culley D."/>
            <person name="Crous P.W."/>
            <person name="Fauchery L."/>
            <person name="Girlanda M."/>
            <person name="Hayes R."/>
            <person name="Keri Z."/>
            <person name="LaButti K."/>
            <person name="Lipzen A."/>
            <person name="Lombard V."/>
            <person name="Magnuson J."/>
            <person name="Maillard F."/>
            <person name="Morin E."/>
            <person name="Murat C."/>
            <person name="Nolan M."/>
            <person name="Ohm R."/>
            <person name="Pangilinan J."/>
            <person name="Pereira M."/>
            <person name="Perotto S."/>
            <person name="Peter M."/>
            <person name="Riley R."/>
            <person name="Sitrit Y."/>
            <person name="Stielow B."/>
            <person name="Szollosi G."/>
            <person name="Zifcakova L."/>
            <person name="Stursova M."/>
            <person name="Spatafora J.W."/>
            <person name="Tedersoo L."/>
            <person name="Vaario L.-M."/>
            <person name="Yamada A."/>
            <person name="Yan M."/>
            <person name="Wang P."/>
            <person name="Xu J."/>
            <person name="Bruns T."/>
            <person name="Baldrian P."/>
            <person name="Vilgalys R."/>
            <person name="Henrissat B."/>
            <person name="Grigoriev I.V."/>
            <person name="Hibbett D."/>
            <person name="Nagy L.G."/>
            <person name="Martin F.M."/>
        </authorList>
    </citation>
    <scope>NUCLEOTIDE SEQUENCE</scope>
    <source>
        <strain evidence="2">Prilba</strain>
    </source>
</reference>
<feature type="region of interest" description="Disordered" evidence="1">
    <location>
        <begin position="196"/>
        <end position="217"/>
    </location>
</feature>
<feature type="compositionally biased region" description="Basic residues" evidence="1">
    <location>
        <begin position="197"/>
        <end position="207"/>
    </location>
</feature>
<keyword evidence="3" id="KW-1185">Reference proteome</keyword>
<proteinExistence type="predicted"/>
<feature type="compositionally biased region" description="Basic and acidic residues" evidence="1">
    <location>
        <begin position="208"/>
        <end position="217"/>
    </location>
</feature>
<dbReference type="Proteomes" id="UP000759537">
    <property type="component" value="Unassembled WGS sequence"/>
</dbReference>
<organism evidence="2 3">
    <name type="scientific">Russula ochroleuca</name>
    <dbReference type="NCBI Taxonomy" id="152965"/>
    <lineage>
        <taxon>Eukaryota</taxon>
        <taxon>Fungi</taxon>
        <taxon>Dikarya</taxon>
        <taxon>Basidiomycota</taxon>
        <taxon>Agaricomycotina</taxon>
        <taxon>Agaricomycetes</taxon>
        <taxon>Russulales</taxon>
        <taxon>Russulaceae</taxon>
        <taxon>Russula</taxon>
    </lineage>
</organism>
<reference evidence="2" key="2">
    <citation type="journal article" date="2020" name="Nat. Commun.">
        <title>Large-scale genome sequencing of mycorrhizal fungi provides insights into the early evolution of symbiotic traits.</title>
        <authorList>
            <person name="Miyauchi S."/>
            <person name="Kiss E."/>
            <person name="Kuo A."/>
            <person name="Drula E."/>
            <person name="Kohler A."/>
            <person name="Sanchez-Garcia M."/>
            <person name="Morin E."/>
            <person name="Andreopoulos B."/>
            <person name="Barry K.W."/>
            <person name="Bonito G."/>
            <person name="Buee M."/>
            <person name="Carver A."/>
            <person name="Chen C."/>
            <person name="Cichocki N."/>
            <person name="Clum A."/>
            <person name="Culley D."/>
            <person name="Crous P.W."/>
            <person name="Fauchery L."/>
            <person name="Girlanda M."/>
            <person name="Hayes R.D."/>
            <person name="Keri Z."/>
            <person name="LaButti K."/>
            <person name="Lipzen A."/>
            <person name="Lombard V."/>
            <person name="Magnuson J."/>
            <person name="Maillard F."/>
            <person name="Murat C."/>
            <person name="Nolan M."/>
            <person name="Ohm R.A."/>
            <person name="Pangilinan J."/>
            <person name="Pereira M.F."/>
            <person name="Perotto S."/>
            <person name="Peter M."/>
            <person name="Pfister S."/>
            <person name="Riley R."/>
            <person name="Sitrit Y."/>
            <person name="Stielow J.B."/>
            <person name="Szollosi G."/>
            <person name="Zifcakova L."/>
            <person name="Stursova M."/>
            <person name="Spatafora J.W."/>
            <person name="Tedersoo L."/>
            <person name="Vaario L.M."/>
            <person name="Yamada A."/>
            <person name="Yan M."/>
            <person name="Wang P."/>
            <person name="Xu J."/>
            <person name="Bruns T."/>
            <person name="Baldrian P."/>
            <person name="Vilgalys R."/>
            <person name="Dunand C."/>
            <person name="Henrissat B."/>
            <person name="Grigoriev I.V."/>
            <person name="Hibbett D."/>
            <person name="Nagy L.G."/>
            <person name="Martin F.M."/>
        </authorList>
    </citation>
    <scope>NUCLEOTIDE SEQUENCE</scope>
    <source>
        <strain evidence="2">Prilba</strain>
    </source>
</reference>
<evidence type="ECO:0000313" key="3">
    <source>
        <dbReference type="Proteomes" id="UP000759537"/>
    </source>
</evidence>